<organism evidence="2">
    <name type="scientific">Chaetoceros debilis</name>
    <dbReference type="NCBI Taxonomy" id="122233"/>
    <lineage>
        <taxon>Eukaryota</taxon>
        <taxon>Sar</taxon>
        <taxon>Stramenopiles</taxon>
        <taxon>Ochrophyta</taxon>
        <taxon>Bacillariophyta</taxon>
        <taxon>Coscinodiscophyceae</taxon>
        <taxon>Chaetocerotophycidae</taxon>
        <taxon>Chaetocerotales</taxon>
        <taxon>Chaetocerotaceae</taxon>
        <taxon>Chaetoceros</taxon>
    </lineage>
</organism>
<keyword evidence="1" id="KW-0472">Membrane</keyword>
<proteinExistence type="predicted"/>
<dbReference type="AlphaFoldDB" id="A0A6S8WW32"/>
<evidence type="ECO:0000313" key="2">
    <source>
        <dbReference type="EMBL" id="CAE0471019.1"/>
    </source>
</evidence>
<protein>
    <submittedName>
        <fullName evidence="2">Uncharacterized protein</fullName>
    </submittedName>
</protein>
<evidence type="ECO:0000256" key="1">
    <source>
        <dbReference type="SAM" id="Phobius"/>
    </source>
</evidence>
<name>A0A6S8WW32_9STRA</name>
<feature type="transmembrane region" description="Helical" evidence="1">
    <location>
        <begin position="409"/>
        <end position="431"/>
    </location>
</feature>
<dbReference type="EMBL" id="HBIO01020608">
    <property type="protein sequence ID" value="CAE0471023.1"/>
    <property type="molecule type" value="Transcribed_RNA"/>
</dbReference>
<gene>
    <name evidence="2" type="ORF">CDEB00056_LOCUS15872</name>
    <name evidence="3" type="ORF">CDEB00056_LOCUS15876</name>
</gene>
<keyword evidence="1" id="KW-1133">Transmembrane helix</keyword>
<dbReference type="EMBL" id="HBIO01020604">
    <property type="protein sequence ID" value="CAE0471019.1"/>
    <property type="molecule type" value="Transcribed_RNA"/>
</dbReference>
<accession>A0A6S8WW32</accession>
<evidence type="ECO:0000313" key="3">
    <source>
        <dbReference type="EMBL" id="CAE0471023.1"/>
    </source>
</evidence>
<reference evidence="2" key="1">
    <citation type="submission" date="2021-01" db="EMBL/GenBank/DDBJ databases">
        <authorList>
            <person name="Corre E."/>
            <person name="Pelletier E."/>
            <person name="Niang G."/>
            <person name="Scheremetjew M."/>
            <person name="Finn R."/>
            <person name="Kale V."/>
            <person name="Holt S."/>
            <person name="Cochrane G."/>
            <person name="Meng A."/>
            <person name="Brown T."/>
            <person name="Cohen L."/>
        </authorList>
    </citation>
    <scope>NUCLEOTIDE SEQUENCE</scope>
    <source>
        <strain evidence="2">MM31A-1</strain>
    </source>
</reference>
<sequence length="432" mass="46787">MKFSTFTIIIATAYYPSSVVGSSQCVVPLPLNADDFNQPDWATIIEGVFPTWAVPEGGCPRLDKVGGSLVANYTDFPVAEEGKFNPCYYTKAFAGLDPKYGGYPTPIDTHYHYEFAAPFFGQPGDGSTHHCPMNADPSTKIQSCPKIAPKCDGEGGACNKITDDYGIGHVPPFVPLAAVKNAYFGCGEDVCKWFSDKVNPCNIPKDVVDRLVVEYFGTEAGNIQFTGPVLGNDLPVVDNPKSTYYKLEYGGDAEACADNNCRGPHYCSKEAATEDIWGDFCPYIHTGENAGLYRHPHLALAALELWIANKCIGPAICPMTWLDSPNGKKNDYGDKMKSTSITWAEMDDNNDPIAQPAVPYKWPNAGDGIFPGHELYGDMLIKPAGGTYVTKYVAMGSKRMDDHDQTSGASFFGGLASSIVMISSTIAVYLLV</sequence>
<keyword evidence="1" id="KW-0812">Transmembrane</keyword>